<gene>
    <name evidence="2" type="ORF">M421DRAFT_101276</name>
</gene>
<dbReference type="GO" id="GO:0005634">
    <property type="term" value="C:nucleus"/>
    <property type="evidence" value="ECO:0007669"/>
    <property type="project" value="TreeGrafter"/>
</dbReference>
<protein>
    <submittedName>
        <fullName evidence="2">Class I glutamine amidotransferase-like protein</fullName>
    </submittedName>
</protein>
<reference evidence="2" key="1">
    <citation type="journal article" date="2020" name="Stud. Mycol.">
        <title>101 Dothideomycetes genomes: a test case for predicting lifestyles and emergence of pathogens.</title>
        <authorList>
            <person name="Haridas S."/>
            <person name="Albert R."/>
            <person name="Binder M."/>
            <person name="Bloem J."/>
            <person name="Labutti K."/>
            <person name="Salamov A."/>
            <person name="Andreopoulos B."/>
            <person name="Baker S."/>
            <person name="Barry K."/>
            <person name="Bills G."/>
            <person name="Bluhm B."/>
            <person name="Cannon C."/>
            <person name="Castanera R."/>
            <person name="Culley D."/>
            <person name="Daum C."/>
            <person name="Ezra D."/>
            <person name="Gonzalez J."/>
            <person name="Henrissat B."/>
            <person name="Kuo A."/>
            <person name="Liang C."/>
            <person name="Lipzen A."/>
            <person name="Lutzoni F."/>
            <person name="Magnuson J."/>
            <person name="Mondo S."/>
            <person name="Nolan M."/>
            <person name="Ohm R."/>
            <person name="Pangilinan J."/>
            <person name="Park H.-J."/>
            <person name="Ramirez L."/>
            <person name="Alfaro M."/>
            <person name="Sun H."/>
            <person name="Tritt A."/>
            <person name="Yoshinaga Y."/>
            <person name="Zwiers L.-H."/>
            <person name="Turgeon B."/>
            <person name="Goodwin S."/>
            <person name="Spatafora J."/>
            <person name="Crous P."/>
            <person name="Grigoriev I."/>
        </authorList>
    </citation>
    <scope>NUCLEOTIDE SEQUENCE</scope>
    <source>
        <strain evidence="2">CBS 183.55</strain>
    </source>
</reference>
<dbReference type="GO" id="GO:0005829">
    <property type="term" value="C:cytosol"/>
    <property type="evidence" value="ECO:0007669"/>
    <property type="project" value="TreeGrafter"/>
</dbReference>
<keyword evidence="2" id="KW-0315">Glutamine amidotransferase</keyword>
<dbReference type="PANTHER" id="PTHR42695:SF5">
    <property type="entry name" value="GLUTAMINE AMIDOTRANSFERASE YLR126C-RELATED"/>
    <property type="match status" value="1"/>
</dbReference>
<dbReference type="SUPFAM" id="SSF52317">
    <property type="entry name" value="Class I glutamine amidotransferase-like"/>
    <property type="match status" value="1"/>
</dbReference>
<dbReference type="Proteomes" id="UP000800082">
    <property type="component" value="Unassembled WGS sequence"/>
</dbReference>
<dbReference type="AlphaFoldDB" id="A0A6A5RQT9"/>
<dbReference type="OrthoDB" id="92161at2759"/>
<dbReference type="InterPro" id="IPR044992">
    <property type="entry name" value="ChyE-like"/>
</dbReference>
<keyword evidence="2" id="KW-0808">Transferase</keyword>
<evidence type="ECO:0000259" key="1">
    <source>
        <dbReference type="Pfam" id="PF00117"/>
    </source>
</evidence>
<dbReference type="RefSeq" id="XP_033448099.1">
    <property type="nucleotide sequence ID" value="XM_033586619.1"/>
</dbReference>
<dbReference type="InterPro" id="IPR029062">
    <property type="entry name" value="Class_I_gatase-like"/>
</dbReference>
<accession>A0A6A5RQT9</accession>
<feature type="domain" description="Glutamine amidotransferase" evidence="1">
    <location>
        <begin position="64"/>
        <end position="201"/>
    </location>
</feature>
<dbReference type="Pfam" id="PF00117">
    <property type="entry name" value="GATase"/>
    <property type="match status" value="1"/>
</dbReference>
<organism evidence="2 3">
    <name type="scientific">Didymella exigua CBS 183.55</name>
    <dbReference type="NCBI Taxonomy" id="1150837"/>
    <lineage>
        <taxon>Eukaryota</taxon>
        <taxon>Fungi</taxon>
        <taxon>Dikarya</taxon>
        <taxon>Ascomycota</taxon>
        <taxon>Pezizomycotina</taxon>
        <taxon>Dothideomycetes</taxon>
        <taxon>Pleosporomycetidae</taxon>
        <taxon>Pleosporales</taxon>
        <taxon>Pleosporineae</taxon>
        <taxon>Didymellaceae</taxon>
        <taxon>Didymella</taxon>
    </lineage>
</organism>
<keyword evidence="3" id="KW-1185">Reference proteome</keyword>
<dbReference type="PANTHER" id="PTHR42695">
    <property type="entry name" value="GLUTAMINE AMIDOTRANSFERASE YLR126C-RELATED"/>
    <property type="match status" value="1"/>
</dbReference>
<dbReference type="PROSITE" id="PS51273">
    <property type="entry name" value="GATASE_TYPE_1"/>
    <property type="match status" value="1"/>
</dbReference>
<dbReference type="GeneID" id="54344265"/>
<name>A0A6A5RQT9_9PLEO</name>
<dbReference type="Gene3D" id="3.40.50.880">
    <property type="match status" value="1"/>
</dbReference>
<proteinExistence type="predicted"/>
<sequence length="248" mass="27389">MKTPLRIAILQCDTPPPHVVELYGAYDRIFTTLLETAASGLGLNPEKDLELSAFDVVTAQEYPKIEDIDAVLISGSKHNSFDNTPWILKLVSFTETLLQQSRIRILGVCFGHQILGRALGARVGRSDAGWEISVLPVQLSARGKQVFGQDTLAIHQMHKDIVFSTPAGVESLGASPVCAMQGMYAARRLISVQGHPEFTEGIVRRLVEMRHQQGIFDEEQARDALARVGREHDGVVIAQAFLRFVMED</sequence>
<dbReference type="EMBL" id="ML978970">
    <property type="protein sequence ID" value="KAF1927847.1"/>
    <property type="molecule type" value="Genomic_DNA"/>
</dbReference>
<dbReference type="CDD" id="cd01741">
    <property type="entry name" value="GATase1_1"/>
    <property type="match status" value="1"/>
</dbReference>
<dbReference type="InterPro" id="IPR017926">
    <property type="entry name" value="GATASE"/>
</dbReference>
<dbReference type="GO" id="GO:0016740">
    <property type="term" value="F:transferase activity"/>
    <property type="evidence" value="ECO:0007669"/>
    <property type="project" value="UniProtKB-KW"/>
</dbReference>
<evidence type="ECO:0000313" key="3">
    <source>
        <dbReference type="Proteomes" id="UP000800082"/>
    </source>
</evidence>
<evidence type="ECO:0000313" key="2">
    <source>
        <dbReference type="EMBL" id="KAF1927847.1"/>
    </source>
</evidence>